<evidence type="ECO:0000259" key="1">
    <source>
        <dbReference type="Pfam" id="PF17032"/>
    </source>
</evidence>
<dbReference type="EMBL" id="AP024480">
    <property type="protein sequence ID" value="BCS82255.1"/>
    <property type="molecule type" value="Genomic_DNA"/>
</dbReference>
<evidence type="ECO:0000313" key="3">
    <source>
        <dbReference type="Proteomes" id="UP000663623"/>
    </source>
</evidence>
<gene>
    <name evidence="2" type="ORF">CaldiYA01_22150</name>
</gene>
<protein>
    <submittedName>
        <fullName evidence="2">Zinc ribbon domain-containing protein</fullName>
    </submittedName>
</protein>
<reference evidence="2 3" key="1">
    <citation type="submission" date="2021-02" db="EMBL/GenBank/DDBJ databases">
        <title>Nitrogen-fixing ability and nitrogen fixation related genes of thermophilic fermentative bacteria in the genus Caldicellulosiruptor.</title>
        <authorList>
            <person name="Chen Y."/>
            <person name="Nishihara A."/>
            <person name="Haruta S."/>
        </authorList>
    </citation>
    <scope>NUCLEOTIDE SEQUENCE [LARGE SCALE GENOMIC DNA]</scope>
    <source>
        <strain evidence="2 3">YA01</strain>
    </source>
</reference>
<dbReference type="InterPro" id="IPR031493">
    <property type="entry name" value="Zinc_ribbon_15"/>
</dbReference>
<dbReference type="InterPro" id="IPR053281">
    <property type="entry name" value="Double_zinc_ribbon"/>
</dbReference>
<evidence type="ECO:0000313" key="2">
    <source>
        <dbReference type="EMBL" id="BCS82255.1"/>
    </source>
</evidence>
<dbReference type="PANTHER" id="PTHR36718">
    <property type="entry name" value="OS05G0435400 PROTEIN"/>
    <property type="match status" value="1"/>
</dbReference>
<dbReference type="PANTHER" id="PTHR36718:SF1">
    <property type="entry name" value="DOUBLE ZINC RIBBON PROTEIN MJ0416"/>
    <property type="match status" value="1"/>
</dbReference>
<organism evidence="2 3">
    <name type="scientific">Caldicellulosiruptor diazotrophicus</name>
    <dbReference type="NCBI Taxonomy" id="2806205"/>
    <lineage>
        <taxon>Bacteria</taxon>
        <taxon>Bacillati</taxon>
        <taxon>Bacillota</taxon>
        <taxon>Bacillota incertae sedis</taxon>
        <taxon>Caldicellulosiruptorales</taxon>
        <taxon>Caldicellulosiruptoraceae</taxon>
        <taxon>Caldicellulosiruptor</taxon>
    </lineage>
</organism>
<proteinExistence type="predicted"/>
<dbReference type="Proteomes" id="UP000663623">
    <property type="component" value="Chromosome"/>
</dbReference>
<feature type="domain" description="Zinc-ribbon 15" evidence="1">
    <location>
        <begin position="33"/>
        <end position="139"/>
    </location>
</feature>
<keyword evidence="3" id="KW-1185">Reference proteome</keyword>
<dbReference type="Pfam" id="PF17032">
    <property type="entry name" value="Zn_ribbon_15"/>
    <property type="match status" value="1"/>
</dbReference>
<sequence>MFYEELDILRMFFIGIFGIEEKAKAIRQIDVTVCPFCTRKGNHTLLKVYNYFHFFFIPLFRWNVRYFLQTSCCNRIYIITNQRLAKDLERGIDTPITLADVELFRKFEPSYGFEDERFDFCPNCQRRVSKTFLYCPYCGNKLE</sequence>
<name>A0ABM7NQ20_9FIRM</name>
<accession>A0ABM7NQ20</accession>